<dbReference type="STRING" id="1213857.A0A484G100"/>
<dbReference type="Proteomes" id="UP000014480">
    <property type="component" value="Unassembled WGS sequence"/>
</dbReference>
<sequence>MDIEKVKGSAKHDQHALAEDSRGRFRVWAANIGALLPVASSKSLDTRVKNSQLIKVTIISGLERIITSSRKALQILSGELQNQRVVEEDSLFATTTDELRELLLSIESAVGHLFELSILLRRERPRGRTLADPTSFASDSDIDGAEGRRVEDLKNMVFKESQKSSGMEKACFRGPQAIRLYRQGL</sequence>
<name>A0A484G100_COLOR</name>
<dbReference type="OrthoDB" id="4851328at2759"/>
<keyword evidence="2" id="KW-1185">Reference proteome</keyword>
<dbReference type="EMBL" id="AMCV02000005">
    <property type="protein sequence ID" value="TDZ24339.1"/>
    <property type="molecule type" value="Genomic_DNA"/>
</dbReference>
<evidence type="ECO:0000313" key="2">
    <source>
        <dbReference type="Proteomes" id="UP000014480"/>
    </source>
</evidence>
<organism evidence="1 2">
    <name type="scientific">Colletotrichum orbiculare (strain 104-T / ATCC 96160 / CBS 514.97 / LARS 414 / MAFF 240422)</name>
    <name type="common">Cucumber anthracnose fungus</name>
    <name type="synonym">Colletotrichum lagenarium</name>
    <dbReference type="NCBI Taxonomy" id="1213857"/>
    <lineage>
        <taxon>Eukaryota</taxon>
        <taxon>Fungi</taxon>
        <taxon>Dikarya</taxon>
        <taxon>Ascomycota</taxon>
        <taxon>Pezizomycotina</taxon>
        <taxon>Sordariomycetes</taxon>
        <taxon>Hypocreomycetidae</taxon>
        <taxon>Glomerellales</taxon>
        <taxon>Glomerellaceae</taxon>
        <taxon>Colletotrichum</taxon>
        <taxon>Colletotrichum orbiculare species complex</taxon>
    </lineage>
</organism>
<comment type="caution">
    <text evidence="1">The sequence shown here is derived from an EMBL/GenBank/DDBJ whole genome shotgun (WGS) entry which is preliminary data.</text>
</comment>
<evidence type="ECO:0000313" key="1">
    <source>
        <dbReference type="EMBL" id="TDZ24339.1"/>
    </source>
</evidence>
<protein>
    <submittedName>
        <fullName evidence="1">Uncharacterized protein</fullName>
    </submittedName>
</protein>
<proteinExistence type="predicted"/>
<dbReference type="AlphaFoldDB" id="A0A484G100"/>
<reference evidence="2" key="2">
    <citation type="journal article" date="2019" name="Mol. Plant Microbe Interact.">
        <title>Genome sequence resources for four phytopathogenic fungi from the Colletotrichum orbiculare species complex.</title>
        <authorList>
            <person name="Gan P."/>
            <person name="Tsushima A."/>
            <person name="Narusaka M."/>
            <person name="Narusaka Y."/>
            <person name="Takano Y."/>
            <person name="Kubo Y."/>
            <person name="Shirasu K."/>
        </authorList>
    </citation>
    <scope>GENOME REANNOTATION</scope>
    <source>
        <strain evidence="2">104-T / ATCC 96160 / CBS 514.97 / LARS 414 / MAFF 240422</strain>
    </source>
</reference>
<gene>
    <name evidence="1" type="ORF">Cob_v003073</name>
</gene>
<accession>A0A484G100</accession>
<reference evidence="2" key="1">
    <citation type="journal article" date="2013" name="New Phytol.">
        <title>Comparative genomic and transcriptomic analyses reveal the hemibiotrophic stage shift of Colletotrichum fungi.</title>
        <authorList>
            <person name="Gan P."/>
            <person name="Ikeda K."/>
            <person name="Irieda H."/>
            <person name="Narusaka M."/>
            <person name="O'Connell R.J."/>
            <person name="Narusaka Y."/>
            <person name="Takano Y."/>
            <person name="Kubo Y."/>
            <person name="Shirasu K."/>
        </authorList>
    </citation>
    <scope>NUCLEOTIDE SEQUENCE [LARGE SCALE GENOMIC DNA]</scope>
    <source>
        <strain evidence="2">104-T / ATCC 96160 / CBS 514.97 / LARS 414 / MAFF 240422</strain>
    </source>
</reference>